<keyword evidence="1" id="KW-0813">Transport</keyword>
<name>A0A2N5N2L0_9BACL</name>
<dbReference type="InterPro" id="IPR017871">
    <property type="entry name" value="ABC_transporter-like_CS"/>
</dbReference>
<dbReference type="Pfam" id="PF00005">
    <property type="entry name" value="ABC_tran"/>
    <property type="match status" value="1"/>
</dbReference>
<reference evidence="5 6" key="1">
    <citation type="submission" date="2017-05" db="EMBL/GenBank/DDBJ databases">
        <title>Functional genome analysis of Paenibacillus pasadenensis strain R16: insights on endophytic life style and antifungal activity.</title>
        <authorList>
            <person name="Passera A."/>
            <person name="Marcolungo L."/>
            <person name="Casati P."/>
            <person name="Brasca M."/>
            <person name="Quaglino F."/>
            <person name="Delledonne M."/>
        </authorList>
    </citation>
    <scope>NUCLEOTIDE SEQUENCE [LARGE SCALE GENOMIC DNA]</scope>
    <source>
        <strain evidence="5 6">R16</strain>
    </source>
</reference>
<dbReference type="PROSITE" id="PS50893">
    <property type="entry name" value="ABC_TRANSPORTER_2"/>
    <property type="match status" value="1"/>
</dbReference>
<accession>A0A2N5N2L0</accession>
<proteinExistence type="predicted"/>
<dbReference type="GO" id="GO:0005524">
    <property type="term" value="F:ATP binding"/>
    <property type="evidence" value="ECO:0007669"/>
    <property type="project" value="UniProtKB-KW"/>
</dbReference>
<dbReference type="GO" id="GO:0016887">
    <property type="term" value="F:ATP hydrolysis activity"/>
    <property type="evidence" value="ECO:0007669"/>
    <property type="project" value="InterPro"/>
</dbReference>
<dbReference type="RefSeq" id="WP_244912769.1">
    <property type="nucleotide sequence ID" value="NZ_JBQCKL010000012.1"/>
</dbReference>
<dbReference type="EMBL" id="NFEZ01000004">
    <property type="protein sequence ID" value="PLT44565.1"/>
    <property type="molecule type" value="Genomic_DNA"/>
</dbReference>
<organism evidence="5 6">
    <name type="scientific">Paenibacillus pasadenensis</name>
    <dbReference type="NCBI Taxonomy" id="217090"/>
    <lineage>
        <taxon>Bacteria</taxon>
        <taxon>Bacillati</taxon>
        <taxon>Bacillota</taxon>
        <taxon>Bacilli</taxon>
        <taxon>Bacillales</taxon>
        <taxon>Paenibacillaceae</taxon>
        <taxon>Paenibacillus</taxon>
    </lineage>
</organism>
<dbReference type="InterPro" id="IPR003439">
    <property type="entry name" value="ABC_transporter-like_ATP-bd"/>
</dbReference>
<evidence type="ECO:0000313" key="6">
    <source>
        <dbReference type="Proteomes" id="UP000234789"/>
    </source>
</evidence>
<evidence type="ECO:0000256" key="2">
    <source>
        <dbReference type="ARBA" id="ARBA00022741"/>
    </source>
</evidence>
<dbReference type="PANTHER" id="PTHR42939">
    <property type="entry name" value="ABC TRANSPORTER ATP-BINDING PROTEIN ALBC-RELATED"/>
    <property type="match status" value="1"/>
</dbReference>
<comment type="caution">
    <text evidence="5">The sequence shown here is derived from an EMBL/GenBank/DDBJ whole genome shotgun (WGS) entry which is preliminary data.</text>
</comment>
<dbReference type="Gene3D" id="3.40.50.300">
    <property type="entry name" value="P-loop containing nucleotide triphosphate hydrolases"/>
    <property type="match status" value="1"/>
</dbReference>
<dbReference type="AlphaFoldDB" id="A0A2N5N2L0"/>
<sequence>MREMNTEARAAERETAGAAVWLHGAVQLRKAFRLGPLNLEAPVGCVTAIVGPNGSGKSSTFRLLLGLTAADEGEIRLLGERVGDGLDDTELKRRMAYVPEEDSKIEASLRGTSQAEFVSAWYPAWNQGEFERLLREFEVEPSKRLGKMSKGMRRKFELALALAREPELLLLDEPSSGLDPLSWRKLVGELHRYMERGRHTILMATHILDEVKRLADYIAIMADGRIIGVYEKDELLSSWHRFYVGPGLGGAVSEGDVADLPGLVRAEESGGGTCRVVTSRAWEAEGWCRERGLPITGQRALELDEIMEQLIRQAR</sequence>
<dbReference type="PANTHER" id="PTHR42939:SF3">
    <property type="entry name" value="ABC TRANSPORTER ATP-BINDING COMPONENT"/>
    <property type="match status" value="1"/>
</dbReference>
<dbReference type="PROSITE" id="PS00211">
    <property type="entry name" value="ABC_TRANSPORTER_1"/>
    <property type="match status" value="1"/>
</dbReference>
<evidence type="ECO:0000259" key="4">
    <source>
        <dbReference type="PROSITE" id="PS50893"/>
    </source>
</evidence>
<evidence type="ECO:0000256" key="1">
    <source>
        <dbReference type="ARBA" id="ARBA00022448"/>
    </source>
</evidence>
<dbReference type="Proteomes" id="UP000234789">
    <property type="component" value="Unassembled WGS sequence"/>
</dbReference>
<dbReference type="InterPro" id="IPR003593">
    <property type="entry name" value="AAA+_ATPase"/>
</dbReference>
<dbReference type="InterPro" id="IPR051782">
    <property type="entry name" value="ABC_Transporter_VariousFunc"/>
</dbReference>
<protein>
    <submittedName>
        <fullName evidence="5">ABC transporter, ATP-binding protein</fullName>
    </submittedName>
</protein>
<keyword evidence="3 5" id="KW-0067">ATP-binding</keyword>
<keyword evidence="2" id="KW-0547">Nucleotide-binding</keyword>
<dbReference type="SMART" id="SM00382">
    <property type="entry name" value="AAA"/>
    <property type="match status" value="1"/>
</dbReference>
<dbReference type="SUPFAM" id="SSF52540">
    <property type="entry name" value="P-loop containing nucleoside triphosphate hydrolases"/>
    <property type="match status" value="1"/>
</dbReference>
<gene>
    <name evidence="5" type="ORF">B8V81_2996</name>
</gene>
<evidence type="ECO:0000256" key="3">
    <source>
        <dbReference type="ARBA" id="ARBA00022840"/>
    </source>
</evidence>
<evidence type="ECO:0000313" key="5">
    <source>
        <dbReference type="EMBL" id="PLT44565.1"/>
    </source>
</evidence>
<dbReference type="InterPro" id="IPR027417">
    <property type="entry name" value="P-loop_NTPase"/>
</dbReference>
<dbReference type="CDD" id="cd03230">
    <property type="entry name" value="ABC_DR_subfamily_A"/>
    <property type="match status" value="1"/>
</dbReference>
<keyword evidence="6" id="KW-1185">Reference proteome</keyword>
<feature type="domain" description="ABC transporter" evidence="4">
    <location>
        <begin position="1"/>
        <end position="248"/>
    </location>
</feature>